<gene>
    <name evidence="1" type="ORF">GCM10007063_24890</name>
</gene>
<dbReference type="EMBL" id="BMNQ01000041">
    <property type="protein sequence ID" value="GGK01608.1"/>
    <property type="molecule type" value="Genomic_DNA"/>
</dbReference>
<dbReference type="Proteomes" id="UP000658382">
    <property type="component" value="Unassembled WGS sequence"/>
</dbReference>
<dbReference type="AlphaFoldDB" id="A0A917PZB5"/>
<organism evidence="1 2">
    <name type="scientific">Lentibacillus kapialis</name>
    <dbReference type="NCBI Taxonomy" id="340214"/>
    <lineage>
        <taxon>Bacteria</taxon>
        <taxon>Bacillati</taxon>
        <taxon>Bacillota</taxon>
        <taxon>Bacilli</taxon>
        <taxon>Bacillales</taxon>
        <taxon>Bacillaceae</taxon>
        <taxon>Lentibacillus</taxon>
    </lineage>
</organism>
<name>A0A917PZB5_9BACI</name>
<protein>
    <submittedName>
        <fullName evidence="1">Uncharacterized protein</fullName>
    </submittedName>
</protein>
<comment type="caution">
    <text evidence="1">The sequence shown here is derived from an EMBL/GenBank/DDBJ whole genome shotgun (WGS) entry which is preliminary data.</text>
</comment>
<evidence type="ECO:0000313" key="1">
    <source>
        <dbReference type="EMBL" id="GGK01608.1"/>
    </source>
</evidence>
<keyword evidence="2" id="KW-1185">Reference proteome</keyword>
<proteinExistence type="predicted"/>
<reference evidence="1" key="1">
    <citation type="journal article" date="2014" name="Int. J. Syst. Evol. Microbiol.">
        <title>Complete genome sequence of Corynebacterium casei LMG S-19264T (=DSM 44701T), isolated from a smear-ripened cheese.</title>
        <authorList>
            <consortium name="US DOE Joint Genome Institute (JGI-PGF)"/>
            <person name="Walter F."/>
            <person name="Albersmeier A."/>
            <person name="Kalinowski J."/>
            <person name="Ruckert C."/>
        </authorList>
    </citation>
    <scope>NUCLEOTIDE SEQUENCE</scope>
    <source>
        <strain evidence="1">JCM 12580</strain>
    </source>
</reference>
<reference evidence="1" key="2">
    <citation type="submission" date="2020-09" db="EMBL/GenBank/DDBJ databases">
        <authorList>
            <person name="Sun Q."/>
            <person name="Ohkuma M."/>
        </authorList>
    </citation>
    <scope>NUCLEOTIDE SEQUENCE</scope>
    <source>
        <strain evidence="1">JCM 12580</strain>
    </source>
</reference>
<sequence length="64" mass="7576">MVIKAVYQFKFDFSQFSELYLGTYMDLQLGYIIDDLGGLLYETVNKPNKFRSIKRQKICQQSQI</sequence>
<accession>A0A917PZB5</accession>
<evidence type="ECO:0000313" key="2">
    <source>
        <dbReference type="Proteomes" id="UP000658382"/>
    </source>
</evidence>